<dbReference type="SUPFAM" id="SSF52540">
    <property type="entry name" value="P-loop containing nucleoside triphosphate hydrolases"/>
    <property type="match status" value="1"/>
</dbReference>
<sequence>MPSLAELFPDGYFQTWAATTDISNELDHQEDICLRFNLSNAVTEKNQFVKGDWLFNYVAGIIKDDAKINWLITTIESIDQSTPDPHSGSVNDTLEKIVVLVQANFVCRIITSIIEQRFGHEGITLLTSNMDANLKAKIIHEFQTPTKHDALLDDEDVTMANNPVPAMPANNAAPRILVAVQDAVSPAIDLTCANHMIFLEPGLFPSDEVRISKQMHAASQMRRCFLYRPMVEGLQVEDMTRSAEKREWFFERPRKVQD</sequence>
<evidence type="ECO:0008006" key="3">
    <source>
        <dbReference type="Google" id="ProtNLM"/>
    </source>
</evidence>
<dbReference type="HOGENOM" id="CLU_1077716_0_0_1"/>
<accession>M2UF76</accession>
<dbReference type="Gene3D" id="3.40.50.300">
    <property type="entry name" value="P-loop containing nucleotide triphosphate hydrolases"/>
    <property type="match status" value="1"/>
</dbReference>
<dbReference type="AlphaFoldDB" id="M2UF76"/>
<dbReference type="Proteomes" id="UP000016936">
    <property type="component" value="Unassembled WGS sequence"/>
</dbReference>
<proteinExistence type="predicted"/>
<evidence type="ECO:0000313" key="1">
    <source>
        <dbReference type="EMBL" id="EMD86552.1"/>
    </source>
</evidence>
<dbReference type="InterPro" id="IPR027417">
    <property type="entry name" value="P-loop_NTPase"/>
</dbReference>
<protein>
    <recommendedName>
        <fullName evidence="3">Helicase C-terminal domain-containing protein</fullName>
    </recommendedName>
</protein>
<name>M2UF76_COCH5</name>
<dbReference type="EMBL" id="KB445584">
    <property type="protein sequence ID" value="EMD86552.1"/>
    <property type="molecule type" value="Genomic_DNA"/>
</dbReference>
<gene>
    <name evidence="1" type="ORF">COCHEDRAFT_1034364</name>
</gene>
<reference evidence="1 2" key="1">
    <citation type="journal article" date="2012" name="PLoS Pathog.">
        <title>Diverse lifestyles and strategies of plant pathogenesis encoded in the genomes of eighteen Dothideomycetes fungi.</title>
        <authorList>
            <person name="Ohm R.A."/>
            <person name="Feau N."/>
            <person name="Henrissat B."/>
            <person name="Schoch C.L."/>
            <person name="Horwitz B.A."/>
            <person name="Barry K.W."/>
            <person name="Condon B.J."/>
            <person name="Copeland A.C."/>
            <person name="Dhillon B."/>
            <person name="Glaser F."/>
            <person name="Hesse C.N."/>
            <person name="Kosti I."/>
            <person name="LaButti K."/>
            <person name="Lindquist E.A."/>
            <person name="Lucas S."/>
            <person name="Salamov A.A."/>
            <person name="Bradshaw R.E."/>
            <person name="Ciuffetti L."/>
            <person name="Hamelin R.C."/>
            <person name="Kema G.H.J."/>
            <person name="Lawrence C."/>
            <person name="Scott J.A."/>
            <person name="Spatafora J.W."/>
            <person name="Turgeon B.G."/>
            <person name="de Wit P.J.G.M."/>
            <person name="Zhong S."/>
            <person name="Goodwin S.B."/>
            <person name="Grigoriev I.V."/>
        </authorList>
    </citation>
    <scope>NUCLEOTIDE SEQUENCE [LARGE SCALE GENOMIC DNA]</scope>
    <source>
        <strain evidence="2">C5 / ATCC 48332 / race O</strain>
    </source>
</reference>
<reference evidence="2" key="2">
    <citation type="journal article" date="2013" name="PLoS Genet.">
        <title>Comparative genome structure, secondary metabolite, and effector coding capacity across Cochliobolus pathogens.</title>
        <authorList>
            <person name="Condon B.J."/>
            <person name="Leng Y."/>
            <person name="Wu D."/>
            <person name="Bushley K.E."/>
            <person name="Ohm R.A."/>
            <person name="Otillar R."/>
            <person name="Martin J."/>
            <person name="Schackwitz W."/>
            <person name="Grimwood J."/>
            <person name="MohdZainudin N."/>
            <person name="Xue C."/>
            <person name="Wang R."/>
            <person name="Manning V.A."/>
            <person name="Dhillon B."/>
            <person name="Tu Z.J."/>
            <person name="Steffenson B.J."/>
            <person name="Salamov A."/>
            <person name="Sun H."/>
            <person name="Lowry S."/>
            <person name="LaButti K."/>
            <person name="Han J."/>
            <person name="Copeland A."/>
            <person name="Lindquist E."/>
            <person name="Barry K."/>
            <person name="Schmutz J."/>
            <person name="Baker S.E."/>
            <person name="Ciuffetti L.M."/>
            <person name="Grigoriev I.V."/>
            <person name="Zhong S."/>
            <person name="Turgeon B.G."/>
        </authorList>
    </citation>
    <scope>NUCLEOTIDE SEQUENCE [LARGE SCALE GENOMIC DNA]</scope>
    <source>
        <strain evidence="2">C5 / ATCC 48332 / race O</strain>
    </source>
</reference>
<evidence type="ECO:0000313" key="2">
    <source>
        <dbReference type="Proteomes" id="UP000016936"/>
    </source>
</evidence>
<organism evidence="1 2">
    <name type="scientific">Cochliobolus heterostrophus (strain C5 / ATCC 48332 / race O)</name>
    <name type="common">Southern corn leaf blight fungus</name>
    <name type="synonym">Bipolaris maydis</name>
    <dbReference type="NCBI Taxonomy" id="701091"/>
    <lineage>
        <taxon>Eukaryota</taxon>
        <taxon>Fungi</taxon>
        <taxon>Dikarya</taxon>
        <taxon>Ascomycota</taxon>
        <taxon>Pezizomycotina</taxon>
        <taxon>Dothideomycetes</taxon>
        <taxon>Pleosporomycetidae</taxon>
        <taxon>Pleosporales</taxon>
        <taxon>Pleosporineae</taxon>
        <taxon>Pleosporaceae</taxon>
        <taxon>Bipolaris</taxon>
    </lineage>
</organism>
<keyword evidence="2" id="KW-1185">Reference proteome</keyword>